<evidence type="ECO:0000313" key="4">
    <source>
        <dbReference type="Proteomes" id="UP001519345"/>
    </source>
</evidence>
<dbReference type="RefSeq" id="WP_245301447.1">
    <property type="nucleotide sequence ID" value="NZ_CP110224.1"/>
</dbReference>
<proteinExistence type="predicted"/>
<dbReference type="PIRSF" id="PIRSF018249">
    <property type="entry name" value="MyrA_prd"/>
    <property type="match status" value="1"/>
</dbReference>
<evidence type="ECO:0000259" key="1">
    <source>
        <dbReference type="Pfam" id="PF13649"/>
    </source>
</evidence>
<dbReference type="Proteomes" id="UP001519345">
    <property type="component" value="Unassembled WGS sequence"/>
</dbReference>
<evidence type="ECO:0000313" key="3">
    <source>
        <dbReference type="EMBL" id="MBP1968466.1"/>
    </source>
</evidence>
<dbReference type="EC" id="2.1.1.187" evidence="3"/>
<organism evidence="3 4">
    <name type="scientific">Virgibacillus natechei</name>
    <dbReference type="NCBI Taxonomy" id="1216297"/>
    <lineage>
        <taxon>Bacteria</taxon>
        <taxon>Bacillati</taxon>
        <taxon>Bacillota</taxon>
        <taxon>Bacilli</taxon>
        <taxon>Bacillales</taxon>
        <taxon>Bacillaceae</taxon>
        <taxon>Virgibacillus</taxon>
    </lineage>
</organism>
<dbReference type="InterPro" id="IPR052939">
    <property type="entry name" value="23S_rRNA_MeTrnsfrase_RlmA"/>
</dbReference>
<dbReference type="PANTHER" id="PTHR43460">
    <property type="entry name" value="METHYLTRANSFERASE"/>
    <property type="match status" value="1"/>
</dbReference>
<keyword evidence="3" id="KW-0489">Methyltransferase</keyword>
<dbReference type="PANTHER" id="PTHR43460:SF1">
    <property type="entry name" value="METHYLTRANSFERASE TYPE 11 DOMAIN-CONTAINING PROTEIN"/>
    <property type="match status" value="1"/>
</dbReference>
<protein>
    <submittedName>
        <fullName evidence="3">23S rRNA (Guanine745-N1)-methyltransferase</fullName>
        <ecNumber evidence="3">2.1.1.187</ecNumber>
    </submittedName>
</protein>
<dbReference type="Pfam" id="PF13649">
    <property type="entry name" value="Methyltransf_25"/>
    <property type="match status" value="1"/>
</dbReference>
<name>A0ABS4IDQ1_9BACI</name>
<feature type="domain" description="Methyltransferase" evidence="1">
    <location>
        <begin position="107"/>
        <end position="179"/>
    </location>
</feature>
<dbReference type="CDD" id="cd02440">
    <property type="entry name" value="AdoMet_MTases"/>
    <property type="match status" value="1"/>
</dbReference>
<evidence type="ECO:0000259" key="2">
    <source>
        <dbReference type="Pfam" id="PF21302"/>
    </source>
</evidence>
<keyword evidence="3" id="KW-0808">Transferase</keyword>
<dbReference type="InterPro" id="IPR029063">
    <property type="entry name" value="SAM-dependent_MTases_sf"/>
</dbReference>
<gene>
    <name evidence="3" type="ORF">J2Z83_000558</name>
</gene>
<dbReference type="SUPFAM" id="SSF53335">
    <property type="entry name" value="S-adenosyl-L-methionine-dependent methyltransferases"/>
    <property type="match status" value="1"/>
</dbReference>
<comment type="caution">
    <text evidence="3">The sequence shown here is derived from an EMBL/GenBank/DDBJ whole genome shotgun (WGS) entry which is preliminary data.</text>
</comment>
<dbReference type="Pfam" id="PF21302">
    <property type="entry name" value="Zn_ribbon_RlmA"/>
    <property type="match status" value="1"/>
</dbReference>
<dbReference type="EMBL" id="JAGGKX010000002">
    <property type="protein sequence ID" value="MBP1968466.1"/>
    <property type="molecule type" value="Genomic_DNA"/>
</dbReference>
<feature type="domain" description="23S rRNA (guanine(745)-N(1))-methyltransferase N-terminal" evidence="2">
    <location>
        <begin position="21"/>
        <end position="62"/>
    </location>
</feature>
<reference evidence="3 4" key="1">
    <citation type="submission" date="2021-03" db="EMBL/GenBank/DDBJ databases">
        <title>Genomic Encyclopedia of Type Strains, Phase IV (KMG-IV): sequencing the most valuable type-strain genomes for metagenomic binning, comparative biology and taxonomic classification.</title>
        <authorList>
            <person name="Goeker M."/>
        </authorList>
    </citation>
    <scope>NUCLEOTIDE SEQUENCE [LARGE SCALE GENOMIC DNA]</scope>
    <source>
        <strain evidence="3 4">DSM 25609</strain>
    </source>
</reference>
<accession>A0ABS4IDQ1</accession>
<sequence>MNKINKRVKSAIYVRHFESIFKCPTCGSSMKVSESKSLTCSRNHTFDFTKQGYLNLATNQMKTKYSRELFEARRKLMTEADFFDPLIQFISTVINEHSGNKKDEIAVLDTGCGEGSHLSTICDRLSSDFKKEVMGVGIDISKEGILTAAKNYSDKIWSVADLTNTPFQNGTFDVILNILSPSNYEEFNRLLNTNGLVVKVVPQSDYLKELREGLFDDPEKQRYTNAETVKRFNENFHFVDHSRLRYTVNLDNPFIQALVQMTPLSWAATNEQVNSFLEKDSAEITVDLDILIGKKT</sequence>
<keyword evidence="4" id="KW-1185">Reference proteome</keyword>
<dbReference type="GO" id="GO:0052911">
    <property type="term" value="F:23S rRNA (guanine(745)-N(1))-methyltransferase activity"/>
    <property type="evidence" value="ECO:0007669"/>
    <property type="project" value="UniProtKB-EC"/>
</dbReference>
<dbReference type="InterPro" id="IPR016718">
    <property type="entry name" value="rRNA_m1G-MeTrfase_A_prd"/>
</dbReference>
<dbReference type="InterPro" id="IPR048647">
    <property type="entry name" value="RlmA_N"/>
</dbReference>
<dbReference type="Gene3D" id="3.40.50.150">
    <property type="entry name" value="Vaccinia Virus protein VP39"/>
    <property type="match status" value="1"/>
</dbReference>
<dbReference type="InterPro" id="IPR041698">
    <property type="entry name" value="Methyltransf_25"/>
</dbReference>